<evidence type="ECO:0000313" key="4">
    <source>
        <dbReference type="Proteomes" id="UP000265614"/>
    </source>
</evidence>
<dbReference type="PANTHER" id="PTHR45138:SF9">
    <property type="entry name" value="DIGUANYLATE CYCLASE DGCM-RELATED"/>
    <property type="match status" value="1"/>
</dbReference>
<evidence type="ECO:0000259" key="2">
    <source>
        <dbReference type="PROSITE" id="PS50887"/>
    </source>
</evidence>
<dbReference type="InterPro" id="IPR043128">
    <property type="entry name" value="Rev_trsase/Diguanyl_cyclase"/>
</dbReference>
<evidence type="ECO:0000313" key="3">
    <source>
        <dbReference type="EMBL" id="RJK97108.1"/>
    </source>
</evidence>
<dbReference type="GO" id="GO:0052621">
    <property type="term" value="F:diguanylate cyclase activity"/>
    <property type="evidence" value="ECO:0007669"/>
    <property type="project" value="TreeGrafter"/>
</dbReference>
<feature type="transmembrane region" description="Helical" evidence="1">
    <location>
        <begin position="112"/>
        <end position="130"/>
    </location>
</feature>
<dbReference type="GO" id="GO:1902201">
    <property type="term" value="P:negative regulation of bacterial-type flagellum-dependent cell motility"/>
    <property type="evidence" value="ECO:0007669"/>
    <property type="project" value="TreeGrafter"/>
</dbReference>
<keyword evidence="4" id="KW-1185">Reference proteome</keyword>
<feature type="domain" description="GGDEF" evidence="2">
    <location>
        <begin position="202"/>
        <end position="330"/>
    </location>
</feature>
<sequence length="339" mass="34678">MPPLGSPAVRRADARLCGTATVAGAGFALALAPASVAPLPTAVGAATSVLVGAAYLALPGLARPWMLSVATVAGAVGVVNTATGIETVLLAPVLFVAIVLHVALLRSRREAWLQVGWLLALYGVALALHGHAPGDVAGQAVPVGVTVLALTHVMTWLRARIDVLLAELRRQAHVDALTGVLNRQGLAAAGEEWRRLHGAAGADAALLLLDVDRFKAVNDVLGHQAGDAVLARLGRVLRDEVRDGTVARLGGEEFLVVLPGGDLAAGRALGERLRRAAQAAGGADLPSFTVSVGVAAGRVVESVDDLYRAADEALLRAKRAGRDRVETAAERGAAVPAPS</sequence>
<dbReference type="EMBL" id="QZEZ01000002">
    <property type="protein sequence ID" value="RJK97108.1"/>
    <property type="molecule type" value="Genomic_DNA"/>
</dbReference>
<accession>A0A3A3Z5X1</accession>
<dbReference type="CDD" id="cd01949">
    <property type="entry name" value="GGDEF"/>
    <property type="match status" value="1"/>
</dbReference>
<evidence type="ECO:0000256" key="1">
    <source>
        <dbReference type="SAM" id="Phobius"/>
    </source>
</evidence>
<reference evidence="3 4" key="1">
    <citation type="submission" date="2018-09" db="EMBL/GenBank/DDBJ databases">
        <title>YIM 75000 draft genome.</title>
        <authorList>
            <person name="Tang S."/>
            <person name="Feng Y."/>
        </authorList>
    </citation>
    <scope>NUCLEOTIDE SEQUENCE [LARGE SCALE GENOMIC DNA]</scope>
    <source>
        <strain evidence="3 4">YIM 75000</strain>
    </source>
</reference>
<gene>
    <name evidence="3" type="ORF">D5H78_07810</name>
</gene>
<feature type="transmembrane region" description="Helical" evidence="1">
    <location>
        <begin position="65"/>
        <end position="82"/>
    </location>
</feature>
<dbReference type="AlphaFoldDB" id="A0A3A3Z5X1"/>
<dbReference type="InterPro" id="IPR050469">
    <property type="entry name" value="Diguanylate_Cyclase"/>
</dbReference>
<dbReference type="Pfam" id="PF00990">
    <property type="entry name" value="GGDEF"/>
    <property type="match status" value="1"/>
</dbReference>
<keyword evidence="1" id="KW-1133">Transmembrane helix</keyword>
<dbReference type="Gene3D" id="3.30.70.270">
    <property type="match status" value="1"/>
</dbReference>
<dbReference type="GO" id="GO:0043709">
    <property type="term" value="P:cell adhesion involved in single-species biofilm formation"/>
    <property type="evidence" value="ECO:0007669"/>
    <property type="project" value="TreeGrafter"/>
</dbReference>
<dbReference type="PANTHER" id="PTHR45138">
    <property type="entry name" value="REGULATORY COMPONENTS OF SENSORY TRANSDUCTION SYSTEM"/>
    <property type="match status" value="1"/>
</dbReference>
<dbReference type="PROSITE" id="PS50887">
    <property type="entry name" value="GGDEF"/>
    <property type="match status" value="1"/>
</dbReference>
<dbReference type="NCBIfam" id="TIGR00254">
    <property type="entry name" value="GGDEF"/>
    <property type="match status" value="1"/>
</dbReference>
<dbReference type="SMART" id="SM00267">
    <property type="entry name" value="GGDEF"/>
    <property type="match status" value="1"/>
</dbReference>
<dbReference type="Proteomes" id="UP000265614">
    <property type="component" value="Unassembled WGS sequence"/>
</dbReference>
<protein>
    <submittedName>
        <fullName evidence="3">GGDEF domain-containing protein</fullName>
    </submittedName>
</protein>
<feature type="transmembrane region" description="Helical" evidence="1">
    <location>
        <begin position="88"/>
        <end position="105"/>
    </location>
</feature>
<organism evidence="3 4">
    <name type="scientific">Vallicoccus soli</name>
    <dbReference type="NCBI Taxonomy" id="2339232"/>
    <lineage>
        <taxon>Bacteria</taxon>
        <taxon>Bacillati</taxon>
        <taxon>Actinomycetota</taxon>
        <taxon>Actinomycetes</taxon>
        <taxon>Motilibacterales</taxon>
        <taxon>Vallicoccaceae</taxon>
        <taxon>Vallicoccus</taxon>
    </lineage>
</organism>
<feature type="transmembrane region" description="Helical" evidence="1">
    <location>
        <begin position="38"/>
        <end position="58"/>
    </location>
</feature>
<dbReference type="GO" id="GO:0005886">
    <property type="term" value="C:plasma membrane"/>
    <property type="evidence" value="ECO:0007669"/>
    <property type="project" value="TreeGrafter"/>
</dbReference>
<dbReference type="InterPro" id="IPR000160">
    <property type="entry name" value="GGDEF_dom"/>
</dbReference>
<comment type="caution">
    <text evidence="3">The sequence shown here is derived from an EMBL/GenBank/DDBJ whole genome shotgun (WGS) entry which is preliminary data.</text>
</comment>
<dbReference type="InterPro" id="IPR029787">
    <property type="entry name" value="Nucleotide_cyclase"/>
</dbReference>
<dbReference type="SUPFAM" id="SSF55073">
    <property type="entry name" value="Nucleotide cyclase"/>
    <property type="match status" value="1"/>
</dbReference>
<proteinExistence type="predicted"/>
<name>A0A3A3Z5X1_9ACTN</name>
<keyword evidence="1" id="KW-0812">Transmembrane</keyword>
<keyword evidence="1" id="KW-0472">Membrane</keyword>
<feature type="transmembrane region" description="Helical" evidence="1">
    <location>
        <begin position="136"/>
        <end position="157"/>
    </location>
</feature>